<protein>
    <submittedName>
        <fullName evidence="2">Uncharacterized protein</fullName>
    </submittedName>
</protein>
<evidence type="ECO:0000313" key="3">
    <source>
        <dbReference type="Proteomes" id="UP000249046"/>
    </source>
</evidence>
<dbReference type="EMBL" id="QFPO01000004">
    <property type="protein sequence ID" value="PZQ17394.1"/>
    <property type="molecule type" value="Genomic_DNA"/>
</dbReference>
<evidence type="ECO:0000256" key="1">
    <source>
        <dbReference type="SAM" id="SignalP"/>
    </source>
</evidence>
<gene>
    <name evidence="2" type="ORF">DI564_06195</name>
</gene>
<feature type="signal peptide" evidence="1">
    <location>
        <begin position="1"/>
        <end position="21"/>
    </location>
</feature>
<proteinExistence type="predicted"/>
<comment type="caution">
    <text evidence="2">The sequence shown here is derived from an EMBL/GenBank/DDBJ whole genome shotgun (WGS) entry which is preliminary data.</text>
</comment>
<dbReference type="AlphaFoldDB" id="A0A2W5KNG0"/>
<feature type="chain" id="PRO_5016017058" evidence="1">
    <location>
        <begin position="22"/>
        <end position="249"/>
    </location>
</feature>
<evidence type="ECO:0000313" key="2">
    <source>
        <dbReference type="EMBL" id="PZQ17394.1"/>
    </source>
</evidence>
<accession>A0A2W5KNG0</accession>
<dbReference type="Proteomes" id="UP000249046">
    <property type="component" value="Unassembled WGS sequence"/>
</dbReference>
<keyword evidence="1" id="KW-0732">Signal</keyword>
<name>A0A2W5KNG0_9GAMM</name>
<reference evidence="2 3" key="1">
    <citation type="submission" date="2017-08" db="EMBL/GenBank/DDBJ databases">
        <title>Infants hospitalized years apart are colonized by the same room-sourced microbial strains.</title>
        <authorList>
            <person name="Brooks B."/>
            <person name="Olm M.R."/>
            <person name="Firek B.A."/>
            <person name="Baker R."/>
            <person name="Thomas B.C."/>
            <person name="Morowitz M.J."/>
            <person name="Banfield J.F."/>
        </authorList>
    </citation>
    <scope>NUCLEOTIDE SEQUENCE [LARGE SCALE GENOMIC DNA]</scope>
    <source>
        <strain evidence="2">S2_005_003_R2_42</strain>
    </source>
</reference>
<organism evidence="2 3">
    <name type="scientific">Rhodanobacter denitrificans</name>
    <dbReference type="NCBI Taxonomy" id="666685"/>
    <lineage>
        <taxon>Bacteria</taxon>
        <taxon>Pseudomonadati</taxon>
        <taxon>Pseudomonadota</taxon>
        <taxon>Gammaproteobacteria</taxon>
        <taxon>Lysobacterales</taxon>
        <taxon>Rhodanobacteraceae</taxon>
        <taxon>Rhodanobacter</taxon>
    </lineage>
</organism>
<sequence length="249" mass="26876">MAVLAKVALAALLGSAVSAAAAERTGETAWGRLALGYDAAGRPEVVHTPLPWLLPTIGRTLSGNPYGTGALAFGVADAPQPPGVHGQALSFLFYSDGYFAQNPAAHIAIVLKGRWAHDDPVTPVYEGDLSGRGIVIGNVSARADGCRLAPTAQVESFWRGGNALFPQTCSRPLRDRTWYRMRILASNARGIAYQITDPDGSTVYANHAMQDPGAHIDETLGGFAILQVFESVRVPTWRLWFDEVRTWWY</sequence>